<comment type="caution">
    <text evidence="7">The sequence shown here is derived from an EMBL/GenBank/DDBJ whole genome shotgun (WGS) entry which is preliminary data.</text>
</comment>
<keyword evidence="5" id="KW-0411">Iron-sulfur</keyword>
<proteinExistence type="predicted"/>
<dbReference type="SUPFAM" id="SSF54862">
    <property type="entry name" value="4Fe-4S ferredoxins"/>
    <property type="match status" value="1"/>
</dbReference>
<feature type="domain" description="4Fe-4S ferredoxin-type" evidence="6">
    <location>
        <begin position="35"/>
        <end position="64"/>
    </location>
</feature>
<dbReference type="PANTHER" id="PTHR10849:SF35">
    <property type="entry name" value="FORMATE HYDROGENLYASE SUBUNIT 6-RELATED"/>
    <property type="match status" value="1"/>
</dbReference>
<dbReference type="PROSITE" id="PS51379">
    <property type="entry name" value="4FE4S_FER_2"/>
    <property type="match status" value="2"/>
</dbReference>
<accession>A0ABT2EQM6</accession>
<keyword evidence="4" id="KW-0408">Iron</keyword>
<organism evidence="7 8">
    <name type="scientific">Candidatus Fervidibacter sacchari</name>
    <dbReference type="NCBI Taxonomy" id="1448929"/>
    <lineage>
        <taxon>Bacteria</taxon>
        <taxon>Candidatus Fervidibacterota</taxon>
        <taxon>Candidatus Fervidibacter</taxon>
    </lineage>
</organism>
<dbReference type="RefSeq" id="WP_259098524.1">
    <property type="nucleotide sequence ID" value="NZ_CP130454.1"/>
</dbReference>
<evidence type="ECO:0000313" key="8">
    <source>
        <dbReference type="Proteomes" id="UP001204798"/>
    </source>
</evidence>
<keyword evidence="1" id="KW-0004">4Fe-4S</keyword>
<evidence type="ECO:0000256" key="3">
    <source>
        <dbReference type="ARBA" id="ARBA00022737"/>
    </source>
</evidence>
<dbReference type="InterPro" id="IPR017900">
    <property type="entry name" value="4Fe4S_Fe_S_CS"/>
</dbReference>
<dbReference type="Proteomes" id="UP001204798">
    <property type="component" value="Unassembled WGS sequence"/>
</dbReference>
<gene>
    <name evidence="7" type="ORF">M2350_002640</name>
</gene>
<sequence length="147" mass="16807">MVDSKVKQLLLALRAGKVTFAYPFEPRPSEPDFRGRVVVDTDKCTGCGGCADVCPTRCIRIIDVSPTHRIIRRYLERCIHCGRCEEVCRYGAVRLDLEYEIATTDKRDLFIEQHLFMGSCSRCGRCYVPPTPLDRLMVVGFRKDEEV</sequence>
<dbReference type="InterPro" id="IPR017896">
    <property type="entry name" value="4Fe4S_Fe-S-bd"/>
</dbReference>
<evidence type="ECO:0000259" key="6">
    <source>
        <dbReference type="PROSITE" id="PS51379"/>
    </source>
</evidence>
<dbReference type="Pfam" id="PF13237">
    <property type="entry name" value="Fer4_10"/>
    <property type="match status" value="1"/>
</dbReference>
<evidence type="ECO:0000256" key="4">
    <source>
        <dbReference type="ARBA" id="ARBA00023004"/>
    </source>
</evidence>
<dbReference type="Gene3D" id="3.30.70.3270">
    <property type="match status" value="1"/>
</dbReference>
<keyword evidence="8" id="KW-1185">Reference proteome</keyword>
<keyword evidence="3" id="KW-0677">Repeat</keyword>
<name>A0ABT2EQM6_9BACT</name>
<dbReference type="InterPro" id="IPR010226">
    <property type="entry name" value="NADH_quinone_OxRdtase_chainI"/>
</dbReference>
<dbReference type="PANTHER" id="PTHR10849">
    <property type="entry name" value="NADH DEHYDROGENASE UBIQUINONE IRON-SULFUR PROTEIN 8, MITOCHONDRIAL"/>
    <property type="match status" value="1"/>
</dbReference>
<protein>
    <submittedName>
        <fullName evidence="7">Hydrogenase-4 component H</fullName>
    </submittedName>
</protein>
<dbReference type="EMBL" id="JANUCP010000005">
    <property type="protein sequence ID" value="MCS3920211.1"/>
    <property type="molecule type" value="Genomic_DNA"/>
</dbReference>
<evidence type="ECO:0000256" key="2">
    <source>
        <dbReference type="ARBA" id="ARBA00022723"/>
    </source>
</evidence>
<evidence type="ECO:0000256" key="1">
    <source>
        <dbReference type="ARBA" id="ARBA00022485"/>
    </source>
</evidence>
<keyword evidence="2" id="KW-0479">Metal-binding</keyword>
<reference evidence="7 8" key="1">
    <citation type="submission" date="2022-08" db="EMBL/GenBank/DDBJ databases">
        <title>Bacterial and archaeal communities from various locations to study Microbial Dark Matter (Phase II).</title>
        <authorList>
            <person name="Stepanauskas R."/>
        </authorList>
    </citation>
    <scope>NUCLEOTIDE SEQUENCE [LARGE SCALE GENOMIC DNA]</scope>
    <source>
        <strain evidence="7 8">PD1</strain>
    </source>
</reference>
<feature type="domain" description="4Fe-4S ferredoxin-type" evidence="6">
    <location>
        <begin position="68"/>
        <end position="98"/>
    </location>
</feature>
<evidence type="ECO:0000256" key="5">
    <source>
        <dbReference type="ARBA" id="ARBA00023014"/>
    </source>
</evidence>
<dbReference type="PROSITE" id="PS00198">
    <property type="entry name" value="4FE4S_FER_1"/>
    <property type="match status" value="1"/>
</dbReference>
<evidence type="ECO:0000313" key="7">
    <source>
        <dbReference type="EMBL" id="MCS3920211.1"/>
    </source>
</evidence>